<keyword evidence="3" id="KW-0540">Nuclease</keyword>
<dbReference type="RefSeq" id="WP_344651674.1">
    <property type="nucleotide sequence ID" value="NZ_BAAAGX010000020.1"/>
</dbReference>
<keyword evidence="1" id="KW-0732">Signal</keyword>
<keyword evidence="4" id="KW-1185">Reference proteome</keyword>
<gene>
    <name evidence="3" type="ORF">GCM10009539_53640</name>
</gene>
<evidence type="ECO:0000313" key="4">
    <source>
        <dbReference type="Proteomes" id="UP001500967"/>
    </source>
</evidence>
<dbReference type="GO" id="GO:0004519">
    <property type="term" value="F:endonuclease activity"/>
    <property type="evidence" value="ECO:0007669"/>
    <property type="project" value="UniProtKB-KW"/>
</dbReference>
<evidence type="ECO:0000313" key="3">
    <source>
        <dbReference type="EMBL" id="GAA0261328.1"/>
    </source>
</evidence>
<dbReference type="Pfam" id="PF07510">
    <property type="entry name" value="GmrSD_C"/>
    <property type="match status" value="1"/>
</dbReference>
<dbReference type="InterPro" id="IPR011089">
    <property type="entry name" value="GmrSD_C"/>
</dbReference>
<organism evidence="3 4">
    <name type="scientific">Cryptosporangium japonicum</name>
    <dbReference type="NCBI Taxonomy" id="80872"/>
    <lineage>
        <taxon>Bacteria</taxon>
        <taxon>Bacillati</taxon>
        <taxon>Actinomycetota</taxon>
        <taxon>Actinomycetes</taxon>
        <taxon>Cryptosporangiales</taxon>
        <taxon>Cryptosporangiaceae</taxon>
        <taxon>Cryptosporangium</taxon>
    </lineage>
</organism>
<dbReference type="Gene3D" id="1.10.30.50">
    <property type="match status" value="1"/>
</dbReference>
<name>A0ABN0UTV1_9ACTN</name>
<feature type="chain" id="PRO_5046530216" evidence="1">
    <location>
        <begin position="19"/>
        <end position="238"/>
    </location>
</feature>
<proteinExistence type="predicted"/>
<evidence type="ECO:0000256" key="1">
    <source>
        <dbReference type="SAM" id="SignalP"/>
    </source>
</evidence>
<dbReference type="EMBL" id="BAAAGX010000020">
    <property type="protein sequence ID" value="GAA0261328.1"/>
    <property type="molecule type" value="Genomic_DNA"/>
</dbReference>
<keyword evidence="3" id="KW-0255">Endonuclease</keyword>
<sequence>MKKLVVAVSTTAVLLLGAGCGEISVVDPTATGTADTSVVAEPGSVADPSAESISQARSTLGKLQIKRIPGKDASYEREKFGDSWSDAAKGVKFAGNGCDTRNDILRRDAKPGTVRTKSGTTGCKVTGGTWVSPYNGATYKSTKKIQIDHIIPLARAWASGAKKWPAARRLSFANDPDNLLAVDGSSNQSKSDKGPSAWRPAQPYQCVYAVRYVKAVSKYALPITSTDKTALTSMLDGC</sequence>
<keyword evidence="3" id="KW-0378">Hydrolase</keyword>
<feature type="signal peptide" evidence="1">
    <location>
        <begin position="1"/>
        <end position="18"/>
    </location>
</feature>
<comment type="caution">
    <text evidence="3">The sequence shown here is derived from an EMBL/GenBank/DDBJ whole genome shotgun (WGS) entry which is preliminary data.</text>
</comment>
<accession>A0ABN0UTV1</accession>
<dbReference type="PANTHER" id="PTHR24094:SF15">
    <property type="entry name" value="AMP-DEPENDENT SYNTHETASE_LIGASE DOMAIN-CONTAINING PROTEIN-RELATED"/>
    <property type="match status" value="1"/>
</dbReference>
<dbReference type="Proteomes" id="UP001500967">
    <property type="component" value="Unassembled WGS sequence"/>
</dbReference>
<evidence type="ECO:0000259" key="2">
    <source>
        <dbReference type="Pfam" id="PF07510"/>
    </source>
</evidence>
<feature type="domain" description="GmrSD restriction endonucleases C-terminal" evidence="2">
    <location>
        <begin position="100"/>
        <end position="232"/>
    </location>
</feature>
<dbReference type="PROSITE" id="PS51257">
    <property type="entry name" value="PROKAR_LIPOPROTEIN"/>
    <property type="match status" value="1"/>
</dbReference>
<reference evidence="3 4" key="1">
    <citation type="journal article" date="2019" name="Int. J. Syst. Evol. Microbiol.">
        <title>The Global Catalogue of Microorganisms (GCM) 10K type strain sequencing project: providing services to taxonomists for standard genome sequencing and annotation.</title>
        <authorList>
            <consortium name="The Broad Institute Genomics Platform"/>
            <consortium name="The Broad Institute Genome Sequencing Center for Infectious Disease"/>
            <person name="Wu L."/>
            <person name="Ma J."/>
        </authorList>
    </citation>
    <scope>NUCLEOTIDE SEQUENCE [LARGE SCALE GENOMIC DNA]</scope>
    <source>
        <strain evidence="3 4">JCM 10425</strain>
    </source>
</reference>
<protein>
    <submittedName>
        <fullName evidence="3">HNH endonuclease family protein</fullName>
    </submittedName>
</protein>
<dbReference type="PANTHER" id="PTHR24094">
    <property type="entry name" value="SECRETED PROTEIN"/>
    <property type="match status" value="1"/>
</dbReference>